<dbReference type="NCBIfam" id="NF047746">
    <property type="entry name" value="SocB_toxin"/>
    <property type="match status" value="1"/>
</dbReference>
<protein>
    <submittedName>
        <fullName evidence="1">Uncharacterized protein</fullName>
    </submittedName>
</protein>
<organism evidence="1 3">
    <name type="scientific">Sphingomonas paucimobilis</name>
    <name type="common">Pseudomonas paucimobilis</name>
    <dbReference type="NCBI Taxonomy" id="13689"/>
    <lineage>
        <taxon>Bacteria</taxon>
        <taxon>Pseudomonadati</taxon>
        <taxon>Pseudomonadota</taxon>
        <taxon>Alphaproteobacteria</taxon>
        <taxon>Sphingomonadales</taxon>
        <taxon>Sphingomonadaceae</taxon>
        <taxon>Sphingomonas</taxon>
    </lineage>
</organism>
<evidence type="ECO:0000313" key="2">
    <source>
        <dbReference type="EMBL" id="QPT09623.1"/>
    </source>
</evidence>
<name>A0A411LL83_SPHPI</name>
<sequence length="235" mass="27009">MKLRRLPETDLARIAPLPAAMKRRALQSFNSGGGSWSYEPARSQNFNIANPSNPLGLISPRPSIDKIKEIVSRRCRCDEQEESCLEVVDLFDHWYRQKSSGAVERVVPSMAIGSLGLVRYWENFFFQLNGRNTFLFIDYRRTNGLTAHARKFVFSMMHQQIRLADPDFFDSNLLVLRFPQGKEERVISESCVNDDDLYSLAELSQLIDETYSIWREVLAERHIVEPKRAAGGMFG</sequence>
<dbReference type="Pfam" id="PF26318">
    <property type="entry name" value="SocB"/>
    <property type="match status" value="1"/>
</dbReference>
<proteinExistence type="predicted"/>
<dbReference type="RefSeq" id="WP_126053206.1">
    <property type="nucleotide sequence ID" value="NZ_AP023323.1"/>
</dbReference>
<gene>
    <name evidence="1" type="ORF">HKX06_02480</name>
    <name evidence="2" type="ORF">I6G38_04995</name>
</gene>
<dbReference type="InterPro" id="IPR059063">
    <property type="entry name" value="SocB"/>
</dbReference>
<dbReference type="EMBL" id="JABEOU010000008">
    <property type="protein sequence ID" value="NNG56252.1"/>
    <property type="molecule type" value="Genomic_DNA"/>
</dbReference>
<reference evidence="2 4" key="2">
    <citation type="submission" date="2020-12" db="EMBL/GenBank/DDBJ databases">
        <title>FDA dAtabase for Regulatory Grade micrObial Sequences (FDA-ARGOS): Supporting development and validation of Infectious Disease Dx tests.</title>
        <authorList>
            <person name="Sproer C."/>
            <person name="Gronow S."/>
            <person name="Severitt S."/>
            <person name="Schroder I."/>
            <person name="Tallon L."/>
            <person name="Sadzewicz L."/>
            <person name="Zhao X."/>
            <person name="Boylan J."/>
            <person name="Ott S."/>
            <person name="Bowen H."/>
            <person name="Vavikolanu K."/>
            <person name="Mehta A."/>
            <person name="Aluvathingal J."/>
            <person name="Nadendla S."/>
            <person name="Lowell S."/>
            <person name="Myers T."/>
            <person name="Yan Y."/>
            <person name="Sichtig H."/>
        </authorList>
    </citation>
    <scope>NUCLEOTIDE SEQUENCE [LARGE SCALE GENOMIC DNA]</scope>
    <source>
        <strain evidence="2 4">FDAARGOS_881</strain>
    </source>
</reference>
<dbReference type="EMBL" id="CP065713">
    <property type="protein sequence ID" value="QPT09623.1"/>
    <property type="molecule type" value="Genomic_DNA"/>
</dbReference>
<dbReference type="Proteomes" id="UP000550136">
    <property type="component" value="Unassembled WGS sequence"/>
</dbReference>
<reference evidence="1 3" key="1">
    <citation type="submission" date="2020-05" db="EMBL/GenBank/DDBJ databases">
        <title>Draft Genome Sequences of Sphingomonas sp. Isolated from the International Space Station.</title>
        <authorList>
            <person name="Bijlani S."/>
            <person name="Singh N.K."/>
            <person name="Mason C.E."/>
            <person name="Wang C.C."/>
            <person name="Venkateswaran K."/>
        </authorList>
    </citation>
    <scope>NUCLEOTIDE SEQUENCE [LARGE SCALE GENOMIC DNA]</scope>
    <source>
        <strain evidence="1 3">FKI-L5-BR-P1</strain>
    </source>
</reference>
<evidence type="ECO:0000313" key="4">
    <source>
        <dbReference type="Proteomes" id="UP000594836"/>
    </source>
</evidence>
<evidence type="ECO:0000313" key="3">
    <source>
        <dbReference type="Proteomes" id="UP000550136"/>
    </source>
</evidence>
<accession>A0A411LL83</accession>
<dbReference type="Proteomes" id="UP000594836">
    <property type="component" value="Chromosome"/>
</dbReference>
<dbReference type="GeneID" id="78527795"/>
<dbReference type="OrthoDB" id="7828352at2"/>
<dbReference type="AlphaFoldDB" id="A0A411LL83"/>
<evidence type="ECO:0000313" key="1">
    <source>
        <dbReference type="EMBL" id="NNG56252.1"/>
    </source>
</evidence>